<keyword evidence="3" id="KW-1185">Reference proteome</keyword>
<evidence type="ECO:0000313" key="2">
    <source>
        <dbReference type="EMBL" id="CAL4137265.1"/>
    </source>
</evidence>
<dbReference type="EMBL" id="CAXKWB010030240">
    <property type="protein sequence ID" value="CAL4137265.1"/>
    <property type="molecule type" value="Genomic_DNA"/>
</dbReference>
<reference evidence="2 3" key="1">
    <citation type="submission" date="2024-05" db="EMBL/GenBank/DDBJ databases">
        <authorList>
            <person name="Wallberg A."/>
        </authorList>
    </citation>
    <scope>NUCLEOTIDE SEQUENCE [LARGE SCALE GENOMIC DNA]</scope>
</reference>
<protein>
    <submittedName>
        <fullName evidence="2">Uncharacterized protein</fullName>
    </submittedName>
</protein>
<proteinExistence type="predicted"/>
<accession>A0AAV2RS57</accession>
<organism evidence="2 3">
    <name type="scientific">Meganyctiphanes norvegica</name>
    <name type="common">Northern krill</name>
    <name type="synonym">Thysanopoda norvegica</name>
    <dbReference type="NCBI Taxonomy" id="48144"/>
    <lineage>
        <taxon>Eukaryota</taxon>
        <taxon>Metazoa</taxon>
        <taxon>Ecdysozoa</taxon>
        <taxon>Arthropoda</taxon>
        <taxon>Crustacea</taxon>
        <taxon>Multicrustacea</taxon>
        <taxon>Malacostraca</taxon>
        <taxon>Eumalacostraca</taxon>
        <taxon>Eucarida</taxon>
        <taxon>Euphausiacea</taxon>
        <taxon>Euphausiidae</taxon>
        <taxon>Meganyctiphanes</taxon>
    </lineage>
</organism>
<sequence length="215" mass="23702">MAFVKSSPQYILVIVTVLSGCCVDVTRAKPAALHDTLKFPCGMRVKNDITAEIDEAAIWKGLKTPIVHELHNIVEQMHKEKDHLSCDTSPVIPIDTLHKIKDFSQIKGLRAASLAAYGDLLNVVAHLNVFIDNNGGCWDDNMDGHFKLLRNTMLPVLCSLNGLLEAEVQSLLDDVIALKIASSAHQCSLHKTVTCTLLTHIQHFAKELAQYDIPS</sequence>
<gene>
    <name evidence="2" type="ORF">MNOR_LOCUS28002</name>
</gene>
<comment type="caution">
    <text evidence="2">The sequence shown here is derived from an EMBL/GenBank/DDBJ whole genome shotgun (WGS) entry which is preliminary data.</text>
</comment>
<feature type="chain" id="PRO_5043348790" evidence="1">
    <location>
        <begin position="29"/>
        <end position="215"/>
    </location>
</feature>
<evidence type="ECO:0000256" key="1">
    <source>
        <dbReference type="SAM" id="SignalP"/>
    </source>
</evidence>
<dbReference type="Proteomes" id="UP001497623">
    <property type="component" value="Unassembled WGS sequence"/>
</dbReference>
<dbReference type="AlphaFoldDB" id="A0AAV2RS57"/>
<dbReference type="PROSITE" id="PS51257">
    <property type="entry name" value="PROKAR_LIPOPROTEIN"/>
    <property type="match status" value="1"/>
</dbReference>
<feature type="signal peptide" evidence="1">
    <location>
        <begin position="1"/>
        <end position="28"/>
    </location>
</feature>
<keyword evidence="1" id="KW-0732">Signal</keyword>
<evidence type="ECO:0000313" key="3">
    <source>
        <dbReference type="Proteomes" id="UP001497623"/>
    </source>
</evidence>
<name>A0AAV2RS57_MEGNR</name>